<keyword evidence="8" id="KW-1185">Reference proteome</keyword>
<dbReference type="Gene3D" id="3.30.1060.10">
    <property type="entry name" value="Peptide methionine sulphoxide reductase MsrA"/>
    <property type="match status" value="1"/>
</dbReference>
<organism evidence="7 8">
    <name type="scientific">Marinobacter aromaticivorans</name>
    <dbReference type="NCBI Taxonomy" id="1494078"/>
    <lineage>
        <taxon>Bacteria</taxon>
        <taxon>Pseudomonadati</taxon>
        <taxon>Pseudomonadota</taxon>
        <taxon>Gammaproteobacteria</taxon>
        <taxon>Pseudomonadales</taxon>
        <taxon>Marinobacteraceae</taxon>
        <taxon>Marinobacter</taxon>
    </lineage>
</organism>
<comment type="caution">
    <text evidence="7">The sequence shown here is derived from an EMBL/GenBank/DDBJ whole genome shotgun (WGS) entry which is preliminary data.</text>
</comment>
<name>A0ABW2IQ57_9GAMM</name>
<dbReference type="SUPFAM" id="SSF55068">
    <property type="entry name" value="Peptide methionine sulfoxide reductase"/>
    <property type="match status" value="1"/>
</dbReference>
<dbReference type="InterPro" id="IPR036509">
    <property type="entry name" value="Met_Sox_Rdtase_MsrA_sf"/>
</dbReference>
<gene>
    <name evidence="4 7" type="primary">msrA</name>
    <name evidence="7" type="ORF">ACFQQA_01130</name>
</gene>
<comment type="catalytic activity">
    <reaction evidence="3 4">
        <text>[thioredoxin]-disulfide + L-methionine + H2O = L-methionine (S)-S-oxide + [thioredoxin]-dithiol</text>
        <dbReference type="Rhea" id="RHEA:19993"/>
        <dbReference type="Rhea" id="RHEA-COMP:10698"/>
        <dbReference type="Rhea" id="RHEA-COMP:10700"/>
        <dbReference type="ChEBI" id="CHEBI:15377"/>
        <dbReference type="ChEBI" id="CHEBI:29950"/>
        <dbReference type="ChEBI" id="CHEBI:50058"/>
        <dbReference type="ChEBI" id="CHEBI:57844"/>
        <dbReference type="ChEBI" id="CHEBI:58772"/>
        <dbReference type="EC" id="1.8.4.11"/>
    </reaction>
</comment>
<dbReference type="NCBIfam" id="TIGR00401">
    <property type="entry name" value="msrA"/>
    <property type="match status" value="1"/>
</dbReference>
<dbReference type="GO" id="GO:0008113">
    <property type="term" value="F:peptide-methionine (S)-S-oxide reductase activity"/>
    <property type="evidence" value="ECO:0007669"/>
    <property type="project" value="UniProtKB-EC"/>
</dbReference>
<evidence type="ECO:0000256" key="2">
    <source>
        <dbReference type="ARBA" id="ARBA00047806"/>
    </source>
</evidence>
<dbReference type="Proteomes" id="UP001596506">
    <property type="component" value="Unassembled WGS sequence"/>
</dbReference>
<dbReference type="RefSeq" id="WP_100688849.1">
    <property type="nucleotide sequence ID" value="NZ_JBHTBD010000001.1"/>
</dbReference>
<evidence type="ECO:0000256" key="3">
    <source>
        <dbReference type="ARBA" id="ARBA00048782"/>
    </source>
</evidence>
<sequence length="226" mass="24649">MTSSCSVPGMNVPRSRFPEPEQDLPAGEGEQRVVLAGGCFWCVEAVFQAMDGVTRVESGYAGGSQATANYESVCTGSTGHAEVVDVHYDPARVSFGELLRVFFSVAHDPTQLNRQGNDRGTQYRSAVFYETPEQKRVVESYIRQLDKAGVYPEPVVTTLEPLEAFYPAEAHHQNFASRNPYQPYIMAVAAPKMEKLIDGFSDRLKPEYSGAGTASKSHSDSGSNPA</sequence>
<dbReference type="HAMAP" id="MF_01401">
    <property type="entry name" value="MsrA"/>
    <property type="match status" value="1"/>
</dbReference>
<feature type="compositionally biased region" description="Polar residues" evidence="5">
    <location>
        <begin position="212"/>
        <end position="226"/>
    </location>
</feature>
<dbReference type="PANTHER" id="PTHR43774">
    <property type="entry name" value="PEPTIDE METHIONINE SULFOXIDE REDUCTASE"/>
    <property type="match status" value="1"/>
</dbReference>
<protein>
    <recommendedName>
        <fullName evidence="4">Peptide methionine sulfoxide reductase MsrA</fullName>
        <shortName evidence="4">Protein-methionine-S-oxide reductase</shortName>
        <ecNumber evidence="4">1.8.4.11</ecNumber>
    </recommendedName>
    <alternativeName>
        <fullName evidence="4">Peptide-methionine (S)-S-oxide reductase</fullName>
        <shortName evidence="4">Peptide Met(O) reductase</shortName>
    </alternativeName>
</protein>
<evidence type="ECO:0000256" key="1">
    <source>
        <dbReference type="ARBA" id="ARBA00023002"/>
    </source>
</evidence>
<reference evidence="8" key="1">
    <citation type="journal article" date="2019" name="Int. J. Syst. Evol. Microbiol.">
        <title>The Global Catalogue of Microorganisms (GCM) 10K type strain sequencing project: providing services to taxonomists for standard genome sequencing and annotation.</title>
        <authorList>
            <consortium name="The Broad Institute Genomics Platform"/>
            <consortium name="The Broad Institute Genome Sequencing Center for Infectious Disease"/>
            <person name="Wu L."/>
            <person name="Ma J."/>
        </authorList>
    </citation>
    <scope>NUCLEOTIDE SEQUENCE [LARGE SCALE GENOMIC DNA]</scope>
    <source>
        <strain evidence="8">CCUG 60559</strain>
    </source>
</reference>
<dbReference type="EC" id="1.8.4.11" evidence="4"/>
<keyword evidence="1 4" id="KW-0560">Oxidoreductase</keyword>
<feature type="active site" evidence="4">
    <location>
        <position position="39"/>
    </location>
</feature>
<feature type="region of interest" description="Disordered" evidence="5">
    <location>
        <begin position="1"/>
        <end position="25"/>
    </location>
</feature>
<feature type="region of interest" description="Disordered" evidence="5">
    <location>
        <begin position="207"/>
        <end position="226"/>
    </location>
</feature>
<dbReference type="InterPro" id="IPR002569">
    <property type="entry name" value="Met_Sox_Rdtase_MsrA_dom"/>
</dbReference>
<evidence type="ECO:0000256" key="5">
    <source>
        <dbReference type="SAM" id="MobiDB-lite"/>
    </source>
</evidence>
<comment type="similarity">
    <text evidence="4">Belongs to the MsrA Met sulfoxide reductase family.</text>
</comment>
<evidence type="ECO:0000259" key="6">
    <source>
        <dbReference type="Pfam" id="PF01625"/>
    </source>
</evidence>
<evidence type="ECO:0000256" key="4">
    <source>
        <dbReference type="HAMAP-Rule" id="MF_01401"/>
    </source>
</evidence>
<accession>A0ABW2IQ57</accession>
<proteinExistence type="inferred from homology"/>
<dbReference type="Pfam" id="PF01625">
    <property type="entry name" value="PMSR"/>
    <property type="match status" value="1"/>
</dbReference>
<evidence type="ECO:0000313" key="7">
    <source>
        <dbReference type="EMBL" id="MFC7293316.1"/>
    </source>
</evidence>
<comment type="function">
    <text evidence="4">Has an important function as a repair enzyme for proteins that have been inactivated by oxidation. Catalyzes the reversible oxidation-reduction of methionine sulfoxide in proteins to methionine.</text>
</comment>
<comment type="catalytic activity">
    <reaction evidence="2 4">
        <text>L-methionyl-[protein] + [thioredoxin]-disulfide + H2O = L-methionyl-(S)-S-oxide-[protein] + [thioredoxin]-dithiol</text>
        <dbReference type="Rhea" id="RHEA:14217"/>
        <dbReference type="Rhea" id="RHEA-COMP:10698"/>
        <dbReference type="Rhea" id="RHEA-COMP:10700"/>
        <dbReference type="Rhea" id="RHEA-COMP:12313"/>
        <dbReference type="Rhea" id="RHEA-COMP:12315"/>
        <dbReference type="ChEBI" id="CHEBI:15377"/>
        <dbReference type="ChEBI" id="CHEBI:16044"/>
        <dbReference type="ChEBI" id="CHEBI:29950"/>
        <dbReference type="ChEBI" id="CHEBI:44120"/>
        <dbReference type="ChEBI" id="CHEBI:50058"/>
        <dbReference type="EC" id="1.8.4.11"/>
    </reaction>
</comment>
<feature type="domain" description="Peptide methionine sulphoxide reductase MsrA" evidence="6">
    <location>
        <begin position="33"/>
        <end position="184"/>
    </location>
</feature>
<dbReference type="PANTHER" id="PTHR43774:SF1">
    <property type="entry name" value="PEPTIDE METHIONINE SULFOXIDE REDUCTASE MSRA 2"/>
    <property type="match status" value="1"/>
</dbReference>
<dbReference type="EMBL" id="JBHTBD010000001">
    <property type="protein sequence ID" value="MFC7293316.1"/>
    <property type="molecule type" value="Genomic_DNA"/>
</dbReference>
<evidence type="ECO:0000313" key="8">
    <source>
        <dbReference type="Proteomes" id="UP001596506"/>
    </source>
</evidence>